<dbReference type="SUPFAM" id="SSF117782">
    <property type="entry name" value="YbjQ-like"/>
    <property type="match status" value="1"/>
</dbReference>
<evidence type="ECO:0000256" key="1">
    <source>
        <dbReference type="ARBA" id="ARBA00010751"/>
    </source>
</evidence>
<evidence type="ECO:0000256" key="3">
    <source>
        <dbReference type="SAM" id="Phobius"/>
    </source>
</evidence>
<sequence length="266" mass="29970">MQQYADLVNIAIFIVLIAVGYFIGKMIESRHYRSILAREADLISLPVVSIKTLADDGREIDNVQLVTGHTVISTDYFKTFLYMFRKIFGGRVASFESLLDRAKREAVLRMKEASRGANIILNLRVEVSAINKENPAWPASVEALAYGTAITFKPGSPKVSHVQEHQSEPTSSDDDNYEDTQTLETEHVEETRFMLLFYGEIAPDQDITQVKDKVAQACKVSPQVCNKMFSGRKIILKKDVDYQTAVLHQEAFHRTGALCYVKPMDS</sequence>
<dbReference type="EMBL" id="JABXWD010000217">
    <property type="protein sequence ID" value="MBV6342232.1"/>
    <property type="molecule type" value="Genomic_DNA"/>
</dbReference>
<name>A0ABS6S0R9_9BACT</name>
<dbReference type="InterPro" id="IPR035439">
    <property type="entry name" value="UPF0145_dom_sf"/>
</dbReference>
<dbReference type="Proteomes" id="UP001196980">
    <property type="component" value="Unassembled WGS sequence"/>
</dbReference>
<dbReference type="InterPro" id="IPR002765">
    <property type="entry name" value="UPF0145_YbjQ-like"/>
</dbReference>
<comment type="caution">
    <text evidence="4">The sequence shown here is derived from an EMBL/GenBank/DDBJ whole genome shotgun (WGS) entry which is preliminary data.</text>
</comment>
<evidence type="ECO:0000313" key="4">
    <source>
        <dbReference type="EMBL" id="MBV6342232.1"/>
    </source>
</evidence>
<reference evidence="4 5" key="1">
    <citation type="journal article" date="2020" name="J Geophys Res Biogeosci">
        <title>Magnetotaxis as an Adaptation to Enable Bacterial Shuttling of Microbial Sulfur and Sulfur Cycling Across Aquatic Oxic#Anoxic Interfaces.</title>
        <authorList>
            <person name="Li J."/>
            <person name="Liu P."/>
            <person name="Wang J."/>
            <person name="Roberts A.P."/>
            <person name="Pan Y."/>
        </authorList>
    </citation>
    <scope>NUCLEOTIDE SEQUENCE [LARGE SCALE GENOMIC DNA]</scope>
    <source>
        <strain evidence="4 5">MYR-1_YQ</strain>
    </source>
</reference>
<dbReference type="Gene3D" id="3.30.110.70">
    <property type="entry name" value="Hypothetical protein apc22750. Chain B"/>
    <property type="match status" value="1"/>
</dbReference>
<feature type="region of interest" description="Disordered" evidence="2">
    <location>
        <begin position="156"/>
        <end position="181"/>
    </location>
</feature>
<proteinExistence type="inferred from homology"/>
<dbReference type="Pfam" id="PF01906">
    <property type="entry name" value="YbjQ_1"/>
    <property type="match status" value="1"/>
</dbReference>
<keyword evidence="5" id="KW-1185">Reference proteome</keyword>
<gene>
    <name evidence="4" type="ORF">HWQ67_11605</name>
</gene>
<evidence type="ECO:0000256" key="2">
    <source>
        <dbReference type="SAM" id="MobiDB-lite"/>
    </source>
</evidence>
<keyword evidence="3" id="KW-0472">Membrane</keyword>
<keyword evidence="3" id="KW-0812">Transmembrane</keyword>
<comment type="similarity">
    <text evidence="1">Belongs to the UPF0145 family.</text>
</comment>
<feature type="transmembrane region" description="Helical" evidence="3">
    <location>
        <begin position="6"/>
        <end position="24"/>
    </location>
</feature>
<dbReference type="PANTHER" id="PTHR34068">
    <property type="entry name" value="UPF0145 PROTEIN YBJQ"/>
    <property type="match status" value="1"/>
</dbReference>
<evidence type="ECO:0000313" key="5">
    <source>
        <dbReference type="Proteomes" id="UP001196980"/>
    </source>
</evidence>
<organism evidence="4 5">
    <name type="scientific">Candidatus Magnetobacterium casense</name>
    <dbReference type="NCBI Taxonomy" id="1455061"/>
    <lineage>
        <taxon>Bacteria</taxon>
        <taxon>Pseudomonadati</taxon>
        <taxon>Nitrospirota</taxon>
        <taxon>Thermodesulfovibrionia</taxon>
        <taxon>Thermodesulfovibrionales</taxon>
        <taxon>Candidatus Magnetobacteriaceae</taxon>
        <taxon>Candidatus Magnetobacterium</taxon>
    </lineage>
</organism>
<accession>A0ABS6S0R9</accession>
<keyword evidence="3" id="KW-1133">Transmembrane helix</keyword>
<protein>
    <submittedName>
        <fullName evidence="4">Heavy metal-binding domain-containing protein</fullName>
    </submittedName>
</protein>
<dbReference type="RefSeq" id="WP_218252855.1">
    <property type="nucleotide sequence ID" value="NZ_JABXWD010000217.1"/>
</dbReference>